<dbReference type="GO" id="GO:0016020">
    <property type="term" value="C:membrane"/>
    <property type="evidence" value="ECO:0007669"/>
    <property type="project" value="TreeGrafter"/>
</dbReference>
<dbReference type="GO" id="GO:0008289">
    <property type="term" value="F:lipid binding"/>
    <property type="evidence" value="ECO:0007669"/>
    <property type="project" value="InterPro"/>
</dbReference>
<reference evidence="3" key="1">
    <citation type="thesis" date="2020" institute="ProQuest LLC" country="789 East Eisenhower Parkway, Ann Arbor, MI, USA">
        <title>Comparative Genomics and Chromosome Evolution.</title>
        <authorList>
            <person name="Mudd A.B."/>
        </authorList>
    </citation>
    <scope>NUCLEOTIDE SEQUENCE</scope>
    <source>
        <strain evidence="3">237g6f4</strain>
        <tissue evidence="3">Blood</tissue>
    </source>
</reference>
<evidence type="ECO:0000313" key="3">
    <source>
        <dbReference type="EMBL" id="KAG8541859.1"/>
    </source>
</evidence>
<dbReference type="InterPro" id="IPR008405">
    <property type="entry name" value="ApoL"/>
</dbReference>
<keyword evidence="2" id="KW-1133">Transmembrane helix</keyword>
<dbReference type="EMBL" id="WNYA01006440">
    <property type="protein sequence ID" value="KAG8541859.1"/>
    <property type="molecule type" value="Genomic_DNA"/>
</dbReference>
<accession>A0AAV6Z384</accession>
<dbReference type="Pfam" id="PF05461">
    <property type="entry name" value="ApoL"/>
    <property type="match status" value="1"/>
</dbReference>
<dbReference type="GO" id="GO:0005576">
    <property type="term" value="C:extracellular region"/>
    <property type="evidence" value="ECO:0007669"/>
    <property type="project" value="InterPro"/>
</dbReference>
<keyword evidence="4" id="KW-1185">Reference proteome</keyword>
<sequence length="333" mass="35883">MPGLQGENQPSHILETRYRQFSAYNSIDIKSSIRISHEKSNLIPFEPKSSDDDSTIPETGLTTHSILKPKDLELLLKIREYLQDFINTVRFLIETIPGIITDMTTIADDLDKFHRGATIASVTGSTFGIAGGITTIVGLALAPFTLGASLIVSAVGVGVAVAGGVTGAGASIADTVNVRKKCNTVREFVSQINEMIERLKEVSDNINSVLEIIQHWSTGDQFLDVSRLFGRGAFSALEVGRMVQLSKLTTVASRGAQLATRGVQAAAAVSGVLAALFIIIDAIFIVRGAMDLHKGGKSEEAAKIRKCAAELETIHLDLQEVENTFCNDLRIFL</sequence>
<keyword evidence="2" id="KW-0472">Membrane</keyword>
<dbReference type="Proteomes" id="UP000824782">
    <property type="component" value="Unassembled WGS sequence"/>
</dbReference>
<dbReference type="PANTHER" id="PTHR14096:SF27">
    <property type="entry name" value="APOLIPOPROTEIN L2"/>
    <property type="match status" value="1"/>
</dbReference>
<dbReference type="PANTHER" id="PTHR14096">
    <property type="entry name" value="APOLIPOPROTEIN L"/>
    <property type="match status" value="1"/>
</dbReference>
<feature type="transmembrane region" description="Helical" evidence="2">
    <location>
        <begin position="265"/>
        <end position="286"/>
    </location>
</feature>
<comment type="similarity">
    <text evidence="1">Belongs to the apolipoprotein L family.</text>
</comment>
<evidence type="ECO:0000256" key="2">
    <source>
        <dbReference type="SAM" id="Phobius"/>
    </source>
</evidence>
<evidence type="ECO:0000256" key="1">
    <source>
        <dbReference type="ARBA" id="ARBA00010090"/>
    </source>
</evidence>
<protein>
    <recommendedName>
        <fullName evidence="5">Apolipoprotein L3</fullName>
    </recommendedName>
</protein>
<dbReference type="AlphaFoldDB" id="A0AAV6Z384"/>
<gene>
    <name evidence="3" type="ORF">GDO81_028120</name>
</gene>
<comment type="caution">
    <text evidence="3">The sequence shown here is derived from an EMBL/GenBank/DDBJ whole genome shotgun (WGS) entry which is preliminary data.</text>
</comment>
<organism evidence="3 4">
    <name type="scientific">Engystomops pustulosus</name>
    <name type="common">Tungara frog</name>
    <name type="synonym">Physalaemus pustulosus</name>
    <dbReference type="NCBI Taxonomy" id="76066"/>
    <lineage>
        <taxon>Eukaryota</taxon>
        <taxon>Metazoa</taxon>
        <taxon>Chordata</taxon>
        <taxon>Craniata</taxon>
        <taxon>Vertebrata</taxon>
        <taxon>Euteleostomi</taxon>
        <taxon>Amphibia</taxon>
        <taxon>Batrachia</taxon>
        <taxon>Anura</taxon>
        <taxon>Neobatrachia</taxon>
        <taxon>Hyloidea</taxon>
        <taxon>Leptodactylidae</taxon>
        <taxon>Leiuperinae</taxon>
        <taxon>Engystomops</taxon>
    </lineage>
</organism>
<name>A0AAV6Z384_ENGPU</name>
<dbReference type="GO" id="GO:0006869">
    <property type="term" value="P:lipid transport"/>
    <property type="evidence" value="ECO:0007669"/>
    <property type="project" value="InterPro"/>
</dbReference>
<evidence type="ECO:0008006" key="5">
    <source>
        <dbReference type="Google" id="ProtNLM"/>
    </source>
</evidence>
<evidence type="ECO:0000313" key="4">
    <source>
        <dbReference type="Proteomes" id="UP000824782"/>
    </source>
</evidence>
<dbReference type="GO" id="GO:0042157">
    <property type="term" value="P:lipoprotein metabolic process"/>
    <property type="evidence" value="ECO:0007669"/>
    <property type="project" value="InterPro"/>
</dbReference>
<keyword evidence="2" id="KW-0812">Transmembrane</keyword>
<proteinExistence type="inferred from homology"/>